<dbReference type="Pfam" id="PF01529">
    <property type="entry name" value="DHHC"/>
    <property type="match status" value="1"/>
</dbReference>
<reference evidence="9 10" key="1">
    <citation type="journal article" date="2020" name="G3 (Bethesda)">
        <title>Improved Reference Genome for Cyclotella cryptica CCMP332, a Model for Cell Wall Morphogenesis, Salinity Adaptation, and Lipid Production in Diatoms (Bacillariophyta).</title>
        <authorList>
            <person name="Roberts W.R."/>
            <person name="Downey K.M."/>
            <person name="Ruck E.C."/>
            <person name="Traller J.C."/>
            <person name="Alverson A.J."/>
        </authorList>
    </citation>
    <scope>NUCLEOTIDE SEQUENCE [LARGE SCALE GENOMIC DNA]</scope>
    <source>
        <strain evidence="9 10">CCMP332</strain>
    </source>
</reference>
<dbReference type="GO" id="GO:0016020">
    <property type="term" value="C:membrane"/>
    <property type="evidence" value="ECO:0007669"/>
    <property type="project" value="UniProtKB-SubCell"/>
</dbReference>
<accession>A0ABD3PAG4</accession>
<evidence type="ECO:0000256" key="7">
    <source>
        <dbReference type="RuleBase" id="RU079119"/>
    </source>
</evidence>
<keyword evidence="2 7" id="KW-0808">Transferase</keyword>
<feature type="non-terminal residue" evidence="9">
    <location>
        <position position="1"/>
    </location>
</feature>
<comment type="caution">
    <text evidence="9">The sequence shown here is derived from an EMBL/GenBank/DDBJ whole genome shotgun (WGS) entry which is preliminary data.</text>
</comment>
<evidence type="ECO:0000313" key="10">
    <source>
        <dbReference type="Proteomes" id="UP001516023"/>
    </source>
</evidence>
<comment type="similarity">
    <text evidence="7">Belongs to the DHHC palmitoyltransferase family.</text>
</comment>
<feature type="transmembrane region" description="Helical" evidence="7">
    <location>
        <begin position="221"/>
        <end position="242"/>
    </location>
</feature>
<evidence type="ECO:0000259" key="8">
    <source>
        <dbReference type="Pfam" id="PF01529"/>
    </source>
</evidence>
<feature type="domain" description="Palmitoyltransferase DHHC" evidence="8">
    <location>
        <begin position="119"/>
        <end position="256"/>
    </location>
</feature>
<dbReference type="InterPro" id="IPR001594">
    <property type="entry name" value="Palmitoyltrfase_DHHC"/>
</dbReference>
<name>A0ABD3PAG4_9STRA</name>
<dbReference type="PROSITE" id="PS50216">
    <property type="entry name" value="DHHC"/>
    <property type="match status" value="1"/>
</dbReference>
<feature type="transmembrane region" description="Helical" evidence="7">
    <location>
        <begin position="42"/>
        <end position="63"/>
    </location>
</feature>
<protein>
    <recommendedName>
        <fullName evidence="7">Palmitoyltransferase</fullName>
        <ecNumber evidence="7">2.3.1.225</ecNumber>
    </recommendedName>
</protein>
<dbReference type="EMBL" id="JABMIG020000220">
    <property type="protein sequence ID" value="KAL3785135.1"/>
    <property type="molecule type" value="Genomic_DNA"/>
</dbReference>
<keyword evidence="3 7" id="KW-0812">Transmembrane</keyword>
<evidence type="ECO:0000256" key="1">
    <source>
        <dbReference type="ARBA" id="ARBA00004141"/>
    </source>
</evidence>
<sequence length="378" mass="43318">TSNVGRICTRTIPSVLLEQVERLVGRKQLSKLEKLMNRSLQIVYLVIVLGSWSIIFTYGYEAIENSNHIHNNHKYVGYAVFAVCMTSWHYACTTSPGNITAQTISLFDHYEYDNLLYTNRECPTLKIRKVARSKYDRCTKRHVPRFDHFCGWLNQVISSNSLLHYSVYGSWAMATALYGEVVDKNLLSATFFDTSSRTEVKADYIIVFHYMCMRYFEIMGVLLLMTVMSVCLGMFLGFHLYITARNMTTNEFFKWKAVHKWHKKETRKYQLALKNGTFLKVSKQNGPDQSVSDLDVGCTGPIGEAAVSEAEEDKHAFDPGPIPQNIYNKGVIANFMEVLRPLSFREKAIQRYKTSLRVDGCLFPYETANVETTKPKSA</sequence>
<feature type="transmembrane region" description="Helical" evidence="7">
    <location>
        <begin position="75"/>
        <end position="92"/>
    </location>
</feature>
<evidence type="ECO:0000256" key="4">
    <source>
        <dbReference type="ARBA" id="ARBA00022989"/>
    </source>
</evidence>
<evidence type="ECO:0000256" key="3">
    <source>
        <dbReference type="ARBA" id="ARBA00022692"/>
    </source>
</evidence>
<dbReference type="Proteomes" id="UP001516023">
    <property type="component" value="Unassembled WGS sequence"/>
</dbReference>
<comment type="subcellular location">
    <subcellularLocation>
        <location evidence="1">Membrane</location>
        <topology evidence="1">Multi-pass membrane protein</topology>
    </subcellularLocation>
</comment>
<organism evidence="9 10">
    <name type="scientific">Cyclotella cryptica</name>
    <dbReference type="NCBI Taxonomy" id="29204"/>
    <lineage>
        <taxon>Eukaryota</taxon>
        <taxon>Sar</taxon>
        <taxon>Stramenopiles</taxon>
        <taxon>Ochrophyta</taxon>
        <taxon>Bacillariophyta</taxon>
        <taxon>Coscinodiscophyceae</taxon>
        <taxon>Thalassiosirophycidae</taxon>
        <taxon>Stephanodiscales</taxon>
        <taxon>Stephanodiscaceae</taxon>
        <taxon>Cyclotella</taxon>
    </lineage>
</organism>
<keyword evidence="5 7" id="KW-0472">Membrane</keyword>
<dbReference type="PANTHER" id="PTHR22883">
    <property type="entry name" value="ZINC FINGER DHHC DOMAIN CONTAINING PROTEIN"/>
    <property type="match status" value="1"/>
</dbReference>
<dbReference type="GO" id="GO:0019706">
    <property type="term" value="F:protein-cysteine S-palmitoyltransferase activity"/>
    <property type="evidence" value="ECO:0007669"/>
    <property type="project" value="UniProtKB-EC"/>
</dbReference>
<keyword evidence="6 7" id="KW-0012">Acyltransferase</keyword>
<comment type="catalytic activity">
    <reaction evidence="7">
        <text>L-cysteinyl-[protein] + hexadecanoyl-CoA = S-hexadecanoyl-L-cysteinyl-[protein] + CoA</text>
        <dbReference type="Rhea" id="RHEA:36683"/>
        <dbReference type="Rhea" id="RHEA-COMP:10131"/>
        <dbReference type="Rhea" id="RHEA-COMP:11032"/>
        <dbReference type="ChEBI" id="CHEBI:29950"/>
        <dbReference type="ChEBI" id="CHEBI:57287"/>
        <dbReference type="ChEBI" id="CHEBI:57379"/>
        <dbReference type="ChEBI" id="CHEBI:74151"/>
        <dbReference type="EC" id="2.3.1.225"/>
    </reaction>
</comment>
<gene>
    <name evidence="9" type="ORF">HJC23_013294</name>
</gene>
<dbReference type="PANTHER" id="PTHR22883:SF445">
    <property type="entry name" value="PALMITOYLTRANSFERASE"/>
    <property type="match status" value="1"/>
</dbReference>
<evidence type="ECO:0000313" key="9">
    <source>
        <dbReference type="EMBL" id="KAL3785135.1"/>
    </source>
</evidence>
<dbReference type="AlphaFoldDB" id="A0ABD3PAG4"/>
<evidence type="ECO:0000256" key="6">
    <source>
        <dbReference type="ARBA" id="ARBA00023315"/>
    </source>
</evidence>
<evidence type="ECO:0000256" key="5">
    <source>
        <dbReference type="ARBA" id="ARBA00023136"/>
    </source>
</evidence>
<keyword evidence="10" id="KW-1185">Reference proteome</keyword>
<dbReference type="InterPro" id="IPR039859">
    <property type="entry name" value="PFA4/ZDH16/20/ERF2-like"/>
</dbReference>
<keyword evidence="4 7" id="KW-1133">Transmembrane helix</keyword>
<dbReference type="EC" id="2.3.1.225" evidence="7"/>
<proteinExistence type="inferred from homology"/>
<evidence type="ECO:0000256" key="2">
    <source>
        <dbReference type="ARBA" id="ARBA00022679"/>
    </source>
</evidence>
<comment type="domain">
    <text evidence="7">The DHHC domain is required for palmitoyltransferase activity.</text>
</comment>